<dbReference type="InterPro" id="IPR001810">
    <property type="entry name" value="F-box_dom"/>
</dbReference>
<dbReference type="Proteomes" id="UP000243459">
    <property type="component" value="Chromosome 1"/>
</dbReference>
<keyword evidence="3" id="KW-1185">Reference proteome</keyword>
<protein>
    <recommendedName>
        <fullName evidence="1">F-box domain-containing protein</fullName>
    </recommendedName>
</protein>
<gene>
    <name evidence="2" type="ORF">A4U43_C01F25960</name>
</gene>
<dbReference type="Pfam" id="PF00646">
    <property type="entry name" value="F-box"/>
    <property type="match status" value="1"/>
</dbReference>
<evidence type="ECO:0000313" key="3">
    <source>
        <dbReference type="Proteomes" id="UP000243459"/>
    </source>
</evidence>
<organism evidence="2 3">
    <name type="scientific">Asparagus officinalis</name>
    <name type="common">Garden asparagus</name>
    <dbReference type="NCBI Taxonomy" id="4686"/>
    <lineage>
        <taxon>Eukaryota</taxon>
        <taxon>Viridiplantae</taxon>
        <taxon>Streptophyta</taxon>
        <taxon>Embryophyta</taxon>
        <taxon>Tracheophyta</taxon>
        <taxon>Spermatophyta</taxon>
        <taxon>Magnoliopsida</taxon>
        <taxon>Liliopsida</taxon>
        <taxon>Asparagales</taxon>
        <taxon>Asparagaceae</taxon>
        <taxon>Asparagoideae</taxon>
        <taxon>Asparagus</taxon>
    </lineage>
</organism>
<reference evidence="3" key="1">
    <citation type="journal article" date="2017" name="Nat. Commun.">
        <title>The asparagus genome sheds light on the origin and evolution of a young Y chromosome.</title>
        <authorList>
            <person name="Harkess A."/>
            <person name="Zhou J."/>
            <person name="Xu C."/>
            <person name="Bowers J.E."/>
            <person name="Van der Hulst R."/>
            <person name="Ayyampalayam S."/>
            <person name="Mercati F."/>
            <person name="Riccardi P."/>
            <person name="McKain M.R."/>
            <person name="Kakrana A."/>
            <person name="Tang H."/>
            <person name="Ray J."/>
            <person name="Groenendijk J."/>
            <person name="Arikit S."/>
            <person name="Mathioni S.M."/>
            <person name="Nakano M."/>
            <person name="Shan H."/>
            <person name="Telgmann-Rauber A."/>
            <person name="Kanno A."/>
            <person name="Yue Z."/>
            <person name="Chen H."/>
            <person name="Li W."/>
            <person name="Chen Y."/>
            <person name="Xu X."/>
            <person name="Zhang Y."/>
            <person name="Luo S."/>
            <person name="Chen H."/>
            <person name="Gao J."/>
            <person name="Mao Z."/>
            <person name="Pires J.C."/>
            <person name="Luo M."/>
            <person name="Kudrna D."/>
            <person name="Wing R.A."/>
            <person name="Meyers B.C."/>
            <person name="Yi K."/>
            <person name="Kong H."/>
            <person name="Lavrijsen P."/>
            <person name="Sunseri F."/>
            <person name="Falavigna A."/>
            <person name="Ye Y."/>
            <person name="Leebens-Mack J.H."/>
            <person name="Chen G."/>
        </authorList>
    </citation>
    <scope>NUCLEOTIDE SEQUENCE [LARGE SCALE GENOMIC DNA]</scope>
    <source>
        <strain evidence="3">cv. DH0086</strain>
    </source>
</reference>
<dbReference type="CDD" id="cd09917">
    <property type="entry name" value="F-box_SF"/>
    <property type="match status" value="1"/>
</dbReference>
<dbReference type="SUPFAM" id="SSF81383">
    <property type="entry name" value="F-box domain"/>
    <property type="match status" value="1"/>
</dbReference>
<accession>A0A5P1FT22</accession>
<dbReference type="InterPro" id="IPR011047">
    <property type="entry name" value="Quinoprotein_ADH-like_sf"/>
</dbReference>
<name>A0A5P1FT22_ASPOF</name>
<dbReference type="Gramene" id="ONK81164">
    <property type="protein sequence ID" value="ONK81164"/>
    <property type="gene ID" value="A4U43_C01F25960"/>
</dbReference>
<sequence>MPKDSKFPRVLCMRKQKTFRERFFKCWRHKTVSQTPTNSESSNTDLTSTTAWANLPQDILDIVIHRLLLPDRIRLASVCTSWNSIARSNPLFFSAPQPPWLLLVNKLTLKTATFFNLSENKIYKISQPDPPICNRTWCGSSSGWLVTMDVVSGLLLLNPLTGSQIQLPPLTTLPNLARPYRMAKVSWSSSHYTVMLALLSAPYLAFTKEGDEAWTSLEGTRRIADLAVHNERFYTLDLDGTVVAWDLNGPSPLVVSVILPGWLPSKISYGYLVGSSVGLLQVWRARDEMDFVVLELDLISEEWIKVESLGDRALFLDLFCSLCVSSRDLANLRGNCIYFTTGHLEKPRREWGTRRFSFENRSVESTTYNPQSHIWETWVFSLDGRTLEPITHPQSHWKQPPIWITPSWT</sequence>
<dbReference type="InterPro" id="IPR005174">
    <property type="entry name" value="KIB1-4_b-propeller"/>
</dbReference>
<dbReference type="PANTHER" id="PTHR44586">
    <property type="entry name" value="F-BOX DOMAIN CONTAINING PROTEIN, EXPRESSED"/>
    <property type="match status" value="1"/>
</dbReference>
<evidence type="ECO:0000259" key="1">
    <source>
        <dbReference type="PROSITE" id="PS50181"/>
    </source>
</evidence>
<dbReference type="SMART" id="SM00256">
    <property type="entry name" value="FBOX"/>
    <property type="match status" value="1"/>
</dbReference>
<proteinExistence type="predicted"/>
<dbReference type="Pfam" id="PF03478">
    <property type="entry name" value="Beta-prop_KIB1-4"/>
    <property type="match status" value="1"/>
</dbReference>
<dbReference type="Gene3D" id="1.20.1280.50">
    <property type="match status" value="1"/>
</dbReference>
<dbReference type="AlphaFoldDB" id="A0A5P1FT22"/>
<dbReference type="PANTHER" id="PTHR44586:SF25">
    <property type="entry name" value="(WILD MALAYSIAN BANANA) HYPOTHETICAL PROTEIN"/>
    <property type="match status" value="1"/>
</dbReference>
<dbReference type="OMA" id="SHIWETW"/>
<feature type="domain" description="F-box" evidence="1">
    <location>
        <begin position="49"/>
        <end position="95"/>
    </location>
</feature>
<dbReference type="OrthoDB" id="1023001at2759"/>
<dbReference type="SUPFAM" id="SSF50998">
    <property type="entry name" value="Quinoprotein alcohol dehydrogenase-like"/>
    <property type="match status" value="1"/>
</dbReference>
<dbReference type="InterPro" id="IPR036047">
    <property type="entry name" value="F-box-like_dom_sf"/>
</dbReference>
<dbReference type="EMBL" id="CM007381">
    <property type="protein sequence ID" value="ONK81164.1"/>
    <property type="molecule type" value="Genomic_DNA"/>
</dbReference>
<evidence type="ECO:0000313" key="2">
    <source>
        <dbReference type="EMBL" id="ONK81164.1"/>
    </source>
</evidence>
<dbReference type="PROSITE" id="PS50181">
    <property type="entry name" value="FBOX"/>
    <property type="match status" value="1"/>
</dbReference>